<evidence type="ECO:0000313" key="2">
    <source>
        <dbReference type="Proteomes" id="UP000075881"/>
    </source>
</evidence>
<reference evidence="2" key="1">
    <citation type="submission" date="2013-03" db="EMBL/GenBank/DDBJ databases">
        <title>The Genome Sequence of Anopheles christyi ACHKN1017.</title>
        <authorList>
            <consortium name="The Broad Institute Genomics Platform"/>
            <person name="Neafsey D.E."/>
            <person name="Besansky N."/>
            <person name="Walker B."/>
            <person name="Young S.K."/>
            <person name="Zeng Q."/>
            <person name="Gargeya S."/>
            <person name="Fitzgerald M."/>
            <person name="Haas B."/>
            <person name="Abouelleil A."/>
            <person name="Allen A.W."/>
            <person name="Alvarado L."/>
            <person name="Arachchi H.M."/>
            <person name="Berlin A.M."/>
            <person name="Chapman S.B."/>
            <person name="Gainer-Dewar J."/>
            <person name="Goldberg J."/>
            <person name="Griggs A."/>
            <person name="Gujja S."/>
            <person name="Hansen M."/>
            <person name="Howarth C."/>
            <person name="Imamovic A."/>
            <person name="Ireland A."/>
            <person name="Larimer J."/>
            <person name="McCowan C."/>
            <person name="Murphy C."/>
            <person name="Pearson M."/>
            <person name="Poon T.W."/>
            <person name="Priest M."/>
            <person name="Roberts A."/>
            <person name="Saif S."/>
            <person name="Shea T."/>
            <person name="Sisk P."/>
            <person name="Sykes S."/>
            <person name="Wortman J."/>
            <person name="Nusbaum C."/>
            <person name="Birren B."/>
        </authorList>
    </citation>
    <scope>NUCLEOTIDE SEQUENCE [LARGE SCALE GENOMIC DNA]</scope>
    <source>
        <strain evidence="2">ACHKN1017</strain>
    </source>
</reference>
<evidence type="ECO:0000313" key="1">
    <source>
        <dbReference type="EnsemblMetazoa" id="ACHR014099-PA"/>
    </source>
</evidence>
<keyword evidence="2" id="KW-1185">Reference proteome</keyword>
<organism evidence="1 2">
    <name type="scientific">Anopheles christyi</name>
    <dbReference type="NCBI Taxonomy" id="43041"/>
    <lineage>
        <taxon>Eukaryota</taxon>
        <taxon>Metazoa</taxon>
        <taxon>Ecdysozoa</taxon>
        <taxon>Arthropoda</taxon>
        <taxon>Hexapoda</taxon>
        <taxon>Insecta</taxon>
        <taxon>Pterygota</taxon>
        <taxon>Neoptera</taxon>
        <taxon>Endopterygota</taxon>
        <taxon>Diptera</taxon>
        <taxon>Nematocera</taxon>
        <taxon>Culicoidea</taxon>
        <taxon>Culicidae</taxon>
        <taxon>Anophelinae</taxon>
        <taxon>Anopheles</taxon>
    </lineage>
</organism>
<dbReference type="AlphaFoldDB" id="A0A182KHZ5"/>
<dbReference type="EnsemblMetazoa" id="ACHR014099-RA">
    <property type="protein sequence ID" value="ACHR014099-PA"/>
    <property type="gene ID" value="ACHR014099"/>
</dbReference>
<dbReference type="VEuPathDB" id="VectorBase:ACHR014099"/>
<sequence>MPRATCIQPIAATAVAALYARGGKSRRRDNRNMPVMSVRVAVPSTRWSNCTVVGFSVKLRNVGDRASMSLGIHRSAIFGNELYISPASSPATNAPERAVKKTAALVACAKPLKRKVAAGICPTSFCAGSNLSSADQRNSE</sequence>
<proteinExistence type="predicted"/>
<name>A0A182KHZ5_9DIPT</name>
<accession>A0A182KHZ5</accession>
<reference evidence="1" key="2">
    <citation type="submission" date="2020-05" db="UniProtKB">
        <authorList>
            <consortium name="EnsemblMetazoa"/>
        </authorList>
    </citation>
    <scope>IDENTIFICATION</scope>
    <source>
        <strain evidence="1">ACHKN1017</strain>
    </source>
</reference>
<dbReference type="Proteomes" id="UP000075881">
    <property type="component" value="Unassembled WGS sequence"/>
</dbReference>
<protein>
    <submittedName>
        <fullName evidence="1">Uncharacterized protein</fullName>
    </submittedName>
</protein>